<dbReference type="InterPro" id="IPR000232">
    <property type="entry name" value="HSF_DNA-bd"/>
</dbReference>
<organism evidence="6 7">
    <name type="scientific">Aphanomyces euteiches</name>
    <dbReference type="NCBI Taxonomy" id="100861"/>
    <lineage>
        <taxon>Eukaryota</taxon>
        <taxon>Sar</taxon>
        <taxon>Stramenopiles</taxon>
        <taxon>Oomycota</taxon>
        <taxon>Saprolegniomycetes</taxon>
        <taxon>Saprolegniales</taxon>
        <taxon>Verrucalvaceae</taxon>
        <taxon>Aphanomyces</taxon>
    </lineage>
</organism>
<evidence type="ECO:0000313" key="6">
    <source>
        <dbReference type="EMBL" id="KAF0736854.1"/>
    </source>
</evidence>
<dbReference type="VEuPathDB" id="FungiDB:AeMF1_017802"/>
<keyword evidence="7" id="KW-1185">Reference proteome</keyword>
<comment type="similarity">
    <text evidence="4">Belongs to the HSF family.</text>
</comment>
<dbReference type="Gene3D" id="1.10.10.10">
    <property type="entry name" value="Winged helix-like DNA-binding domain superfamily/Winged helix DNA-binding domain"/>
    <property type="match status" value="1"/>
</dbReference>
<dbReference type="AlphaFoldDB" id="A0A6G0XA63"/>
<proteinExistence type="inferred from homology"/>
<evidence type="ECO:0000256" key="2">
    <source>
        <dbReference type="ARBA" id="ARBA00023125"/>
    </source>
</evidence>
<evidence type="ECO:0000256" key="3">
    <source>
        <dbReference type="ARBA" id="ARBA00023242"/>
    </source>
</evidence>
<sequence length="262" mass="29564">MSPRRVPTTIISTAAPPFLASLYDILSKENPRVIAWCDGGRAFAIYDYDEMERRILPTYFRHHKFASFQRQLNYFGFRKLQKTHGSDHVSIYCQPLFLRDDPSRMLLIKRKTYGLKTPPSTPRTPVFSFPTYPSFPTSSMAPPTFSRSVSEPITYSTNAPSLSRVNSAPATQNFVDIDAYLASMHPGTTHNYVQSPICAIQSSFESFNVQDSPTITLSLGAQFQDELAPIPFRSVCDEDVLRFSDDELDLISSFAHVEPQSV</sequence>
<dbReference type="FunFam" id="1.10.10.10:FF:000286">
    <property type="entry name" value="Heat shock transcription factor"/>
    <property type="match status" value="1"/>
</dbReference>
<evidence type="ECO:0000256" key="4">
    <source>
        <dbReference type="RuleBase" id="RU004020"/>
    </source>
</evidence>
<dbReference type="InterPro" id="IPR036388">
    <property type="entry name" value="WH-like_DNA-bd_sf"/>
</dbReference>
<gene>
    <name evidence="6" type="ORF">Ae201684_007010</name>
</gene>
<comment type="subcellular location">
    <subcellularLocation>
        <location evidence="1">Nucleus</location>
    </subcellularLocation>
</comment>
<dbReference type="Pfam" id="PF00447">
    <property type="entry name" value="HSF_DNA-bind"/>
    <property type="match status" value="1"/>
</dbReference>
<evidence type="ECO:0000313" key="7">
    <source>
        <dbReference type="Proteomes" id="UP000481153"/>
    </source>
</evidence>
<accession>A0A6G0XA63</accession>
<evidence type="ECO:0000256" key="1">
    <source>
        <dbReference type="ARBA" id="ARBA00004123"/>
    </source>
</evidence>
<dbReference type="SUPFAM" id="SSF46785">
    <property type="entry name" value="Winged helix' DNA-binding domain"/>
    <property type="match status" value="1"/>
</dbReference>
<dbReference type="GO" id="GO:0003700">
    <property type="term" value="F:DNA-binding transcription factor activity"/>
    <property type="evidence" value="ECO:0007669"/>
    <property type="project" value="InterPro"/>
</dbReference>
<dbReference type="GO" id="GO:0043565">
    <property type="term" value="F:sequence-specific DNA binding"/>
    <property type="evidence" value="ECO:0007669"/>
    <property type="project" value="InterPro"/>
</dbReference>
<protein>
    <recommendedName>
        <fullName evidence="5">HSF-type DNA-binding domain-containing protein</fullName>
    </recommendedName>
</protein>
<evidence type="ECO:0000259" key="5">
    <source>
        <dbReference type="SMART" id="SM00415"/>
    </source>
</evidence>
<dbReference type="SMART" id="SM00415">
    <property type="entry name" value="HSF"/>
    <property type="match status" value="1"/>
</dbReference>
<keyword evidence="2" id="KW-0238">DNA-binding</keyword>
<name>A0A6G0XA63_9STRA</name>
<dbReference type="PANTHER" id="PTHR10015">
    <property type="entry name" value="HEAT SHOCK TRANSCRIPTION FACTOR"/>
    <property type="match status" value="1"/>
</dbReference>
<keyword evidence="3" id="KW-0539">Nucleus</keyword>
<dbReference type="PANTHER" id="PTHR10015:SF427">
    <property type="entry name" value="HEAT SHOCK FACTOR PROTEIN"/>
    <property type="match status" value="1"/>
</dbReference>
<dbReference type="GO" id="GO:0005634">
    <property type="term" value="C:nucleus"/>
    <property type="evidence" value="ECO:0007669"/>
    <property type="project" value="UniProtKB-SubCell"/>
</dbReference>
<dbReference type="EMBL" id="VJMJ01000087">
    <property type="protein sequence ID" value="KAF0736854.1"/>
    <property type="molecule type" value="Genomic_DNA"/>
</dbReference>
<comment type="caution">
    <text evidence="6">The sequence shown here is derived from an EMBL/GenBank/DDBJ whole genome shotgun (WGS) entry which is preliminary data.</text>
</comment>
<reference evidence="6 7" key="1">
    <citation type="submission" date="2019-07" db="EMBL/GenBank/DDBJ databases">
        <title>Genomics analysis of Aphanomyces spp. identifies a new class of oomycete effector associated with host adaptation.</title>
        <authorList>
            <person name="Gaulin E."/>
        </authorList>
    </citation>
    <scope>NUCLEOTIDE SEQUENCE [LARGE SCALE GENOMIC DNA]</scope>
    <source>
        <strain evidence="6 7">ATCC 201684</strain>
    </source>
</reference>
<feature type="domain" description="HSF-type DNA-binding" evidence="5">
    <location>
        <begin position="14"/>
        <end position="111"/>
    </location>
</feature>
<dbReference type="PRINTS" id="PR00056">
    <property type="entry name" value="HSFDOMAIN"/>
</dbReference>
<dbReference type="Proteomes" id="UP000481153">
    <property type="component" value="Unassembled WGS sequence"/>
</dbReference>
<dbReference type="InterPro" id="IPR036390">
    <property type="entry name" value="WH_DNA-bd_sf"/>
</dbReference>